<keyword evidence="2" id="KW-1185">Reference proteome</keyword>
<gene>
    <name evidence="1" type="ORF">LIER_39990</name>
</gene>
<organism evidence="1 2">
    <name type="scientific">Lithospermum erythrorhizon</name>
    <name type="common">Purple gromwell</name>
    <name type="synonym">Lithospermum officinale var. erythrorhizon</name>
    <dbReference type="NCBI Taxonomy" id="34254"/>
    <lineage>
        <taxon>Eukaryota</taxon>
        <taxon>Viridiplantae</taxon>
        <taxon>Streptophyta</taxon>
        <taxon>Embryophyta</taxon>
        <taxon>Tracheophyta</taxon>
        <taxon>Spermatophyta</taxon>
        <taxon>Magnoliopsida</taxon>
        <taxon>eudicotyledons</taxon>
        <taxon>Gunneridae</taxon>
        <taxon>Pentapetalae</taxon>
        <taxon>asterids</taxon>
        <taxon>lamiids</taxon>
        <taxon>Boraginales</taxon>
        <taxon>Boraginaceae</taxon>
        <taxon>Boraginoideae</taxon>
        <taxon>Lithospermeae</taxon>
        <taxon>Lithospermum</taxon>
    </lineage>
</organism>
<accession>A0AAV3QP59</accession>
<evidence type="ECO:0000313" key="1">
    <source>
        <dbReference type="EMBL" id="GAA0165473.1"/>
    </source>
</evidence>
<protein>
    <submittedName>
        <fullName evidence="1">Uncharacterized protein</fullName>
    </submittedName>
</protein>
<dbReference type="EMBL" id="BAABME010022303">
    <property type="protein sequence ID" value="GAA0165473.1"/>
    <property type="molecule type" value="Genomic_DNA"/>
</dbReference>
<dbReference type="Proteomes" id="UP001454036">
    <property type="component" value="Unassembled WGS sequence"/>
</dbReference>
<sequence>MFKAAYGEEMDPTKYRPDMHIWDTIEEVDDGRRKGRRQQTITQDLNPPFLEVKYAKQKATDAANKRANDELREMLLSLQTQFK</sequence>
<evidence type="ECO:0000313" key="2">
    <source>
        <dbReference type="Proteomes" id="UP001454036"/>
    </source>
</evidence>
<reference evidence="1 2" key="1">
    <citation type="submission" date="2024-01" db="EMBL/GenBank/DDBJ databases">
        <title>The complete chloroplast genome sequence of Lithospermum erythrorhizon: insights into the phylogenetic relationship among Boraginaceae species and the maternal lineages of purple gromwells.</title>
        <authorList>
            <person name="Okada T."/>
            <person name="Watanabe K."/>
        </authorList>
    </citation>
    <scope>NUCLEOTIDE SEQUENCE [LARGE SCALE GENOMIC DNA]</scope>
</reference>
<dbReference type="AlphaFoldDB" id="A0AAV3QP59"/>
<name>A0AAV3QP59_LITER</name>
<comment type="caution">
    <text evidence="1">The sequence shown here is derived from an EMBL/GenBank/DDBJ whole genome shotgun (WGS) entry which is preliminary data.</text>
</comment>
<proteinExistence type="predicted"/>